<dbReference type="PANTHER" id="PTHR32552">
    <property type="entry name" value="FERRICHROME IRON RECEPTOR-RELATED"/>
    <property type="match status" value="1"/>
</dbReference>
<gene>
    <name evidence="19" type="ORF">ACFPLB_01995</name>
</gene>
<dbReference type="RefSeq" id="WP_378227579.1">
    <property type="nucleotide sequence ID" value="NZ_JBHSLL010000009.1"/>
</dbReference>
<evidence type="ECO:0000256" key="3">
    <source>
        <dbReference type="ARBA" id="ARBA00022448"/>
    </source>
</evidence>
<evidence type="ECO:0000256" key="8">
    <source>
        <dbReference type="ARBA" id="ARBA00023004"/>
    </source>
</evidence>
<dbReference type="Gene3D" id="2.170.130.10">
    <property type="entry name" value="TonB-dependent receptor, plug domain"/>
    <property type="match status" value="1"/>
</dbReference>
<keyword evidence="9" id="KW-0406">Ion transport</keyword>
<protein>
    <submittedName>
        <fullName evidence="19">TonB-dependent siderophore receptor</fullName>
    </submittedName>
</protein>
<dbReference type="Pfam" id="PF00593">
    <property type="entry name" value="TonB_dep_Rec_b-barrel"/>
    <property type="match status" value="1"/>
</dbReference>
<feature type="signal peptide" evidence="16">
    <location>
        <begin position="1"/>
        <end position="29"/>
    </location>
</feature>
<evidence type="ECO:0000256" key="15">
    <source>
        <dbReference type="RuleBase" id="RU003357"/>
    </source>
</evidence>
<keyword evidence="13 14" id="KW-0998">Cell outer membrane</keyword>
<keyword evidence="5" id="KW-0410">Iron transport</keyword>
<evidence type="ECO:0000256" key="10">
    <source>
        <dbReference type="ARBA" id="ARBA00023077"/>
    </source>
</evidence>
<dbReference type="PANTHER" id="PTHR32552:SF68">
    <property type="entry name" value="FERRICHROME OUTER MEMBRANE TRANSPORTER_PHAGE RECEPTOR"/>
    <property type="match status" value="1"/>
</dbReference>
<feature type="domain" description="TonB-dependent receptor-like beta-barrel" evidence="17">
    <location>
        <begin position="261"/>
        <end position="708"/>
    </location>
</feature>
<comment type="caution">
    <text evidence="19">The sequence shown here is derived from an EMBL/GenBank/DDBJ whole genome shotgun (WGS) entry which is preliminary data.</text>
</comment>
<dbReference type="InterPro" id="IPR000531">
    <property type="entry name" value="Beta-barrel_TonB"/>
</dbReference>
<dbReference type="PROSITE" id="PS52016">
    <property type="entry name" value="TONB_DEPENDENT_REC_3"/>
    <property type="match status" value="1"/>
</dbReference>
<evidence type="ECO:0000256" key="14">
    <source>
        <dbReference type="PROSITE-ProRule" id="PRU01360"/>
    </source>
</evidence>
<keyword evidence="7 16" id="KW-0732">Signal</keyword>
<comment type="similarity">
    <text evidence="2 14 15">Belongs to the TonB-dependent receptor family.</text>
</comment>
<dbReference type="SUPFAM" id="SSF56935">
    <property type="entry name" value="Porins"/>
    <property type="match status" value="1"/>
</dbReference>
<keyword evidence="4 14" id="KW-1134">Transmembrane beta strand</keyword>
<reference evidence="20" key="1">
    <citation type="journal article" date="2019" name="Int. J. Syst. Evol. Microbiol.">
        <title>The Global Catalogue of Microorganisms (GCM) 10K type strain sequencing project: providing services to taxonomists for standard genome sequencing and annotation.</title>
        <authorList>
            <consortium name="The Broad Institute Genomics Platform"/>
            <consortium name="The Broad Institute Genome Sequencing Center for Infectious Disease"/>
            <person name="Wu L."/>
            <person name="Ma J."/>
        </authorList>
    </citation>
    <scope>NUCLEOTIDE SEQUENCE [LARGE SCALE GENOMIC DNA]</scope>
    <source>
        <strain evidence="20">CGMCC 4.1415</strain>
    </source>
</reference>
<evidence type="ECO:0000259" key="17">
    <source>
        <dbReference type="Pfam" id="PF00593"/>
    </source>
</evidence>
<evidence type="ECO:0000256" key="13">
    <source>
        <dbReference type="ARBA" id="ARBA00023237"/>
    </source>
</evidence>
<accession>A0ABW0GT88</accession>
<keyword evidence="6 14" id="KW-0812">Transmembrane</keyword>
<keyword evidence="11 14" id="KW-0472">Membrane</keyword>
<keyword evidence="8" id="KW-0408">Iron</keyword>
<evidence type="ECO:0000256" key="16">
    <source>
        <dbReference type="SAM" id="SignalP"/>
    </source>
</evidence>
<dbReference type="InterPro" id="IPR012910">
    <property type="entry name" value="Plug_dom"/>
</dbReference>
<dbReference type="Pfam" id="PF07715">
    <property type="entry name" value="Plug"/>
    <property type="match status" value="1"/>
</dbReference>
<dbReference type="InterPro" id="IPR010105">
    <property type="entry name" value="TonB_sidphr_rcpt"/>
</dbReference>
<keyword evidence="10 15" id="KW-0798">TonB box</keyword>
<sequence>MGMIGGAVRALKLGASVIVLALASHAALAQDVGPVSGQATILDPIVITGGYEDARGSFEGYLAGKTATATKTATSIIDVPQSISVIGREEMDSRSATRLSETLRYTPGVTVEADGVDSRFDSISIRGFNTDNATWLDGMPYQAGASLGSGNNWTIPQIDTWMLERVEVLKGPSSSMYGQLPPGGMINQVTKRPSDEASRHVEGHIDSFGKPTAAFDITGPLNDAVSYRLLGKFGKTGSEVEEGERTRLLIAPSFSVDVGDGKFTAYAQLQRDRGGIDYSWLPAYGTLYDNPHGRISRSFFAGEPDFNRYDRNQYIVGYDYETPVFTDNLTLRHALRWSKVQSTLNMVQNDMFGASMAGWDWRTIDRYAVDASGDANNLVSDTSLNWQVETGQVRHQIVAGVDIARSTFDASRYSGTAPSIDMFDPVYGTGPVGDFELSSNIDARLSQIGLYVQDQMEIGNFRVLGALRQDFTDGKSNVETWRDMESIDQKDKATSGRLGLLYRFDNGFAPYASYGTSFQPVLGATADGDVFKPMTGEQYEVGIRYAPSDDLLWSASVFDIRQTNRLTDDPVYGWPDQVQTGEVRIRGFETELKADLQNGWSVTAAYSYLDHKVTKSEIPEELGQPVLFVPNHQASLWVDYTVPAGMFEAWRLGAGLRYTGSSRGGDIETLSGYAGMKIPDYALVDFRLSAPLDQWIPGGQLNLSVNNVFDKKYVAGCGSVWTCGFDYGRTGTLSVSAKF</sequence>
<organism evidence="19 20">
    <name type="scientific">Aquamicrobium segne</name>
    <dbReference type="NCBI Taxonomy" id="469547"/>
    <lineage>
        <taxon>Bacteria</taxon>
        <taxon>Pseudomonadati</taxon>
        <taxon>Pseudomonadota</taxon>
        <taxon>Alphaproteobacteria</taxon>
        <taxon>Hyphomicrobiales</taxon>
        <taxon>Phyllobacteriaceae</taxon>
        <taxon>Aquamicrobium</taxon>
    </lineage>
</organism>
<evidence type="ECO:0000313" key="20">
    <source>
        <dbReference type="Proteomes" id="UP001596016"/>
    </source>
</evidence>
<evidence type="ECO:0000256" key="11">
    <source>
        <dbReference type="ARBA" id="ARBA00023136"/>
    </source>
</evidence>
<evidence type="ECO:0000256" key="2">
    <source>
        <dbReference type="ARBA" id="ARBA00009810"/>
    </source>
</evidence>
<evidence type="ECO:0000256" key="9">
    <source>
        <dbReference type="ARBA" id="ARBA00023065"/>
    </source>
</evidence>
<evidence type="ECO:0000256" key="7">
    <source>
        <dbReference type="ARBA" id="ARBA00022729"/>
    </source>
</evidence>
<feature type="domain" description="TonB-dependent receptor plug" evidence="18">
    <location>
        <begin position="77"/>
        <end position="184"/>
    </location>
</feature>
<proteinExistence type="inferred from homology"/>
<dbReference type="InterPro" id="IPR036942">
    <property type="entry name" value="Beta-barrel_TonB_sf"/>
</dbReference>
<keyword evidence="20" id="KW-1185">Reference proteome</keyword>
<evidence type="ECO:0000259" key="18">
    <source>
        <dbReference type="Pfam" id="PF07715"/>
    </source>
</evidence>
<evidence type="ECO:0000256" key="4">
    <source>
        <dbReference type="ARBA" id="ARBA00022452"/>
    </source>
</evidence>
<dbReference type="InterPro" id="IPR037066">
    <property type="entry name" value="Plug_dom_sf"/>
</dbReference>
<keyword evidence="12 19" id="KW-0675">Receptor</keyword>
<keyword evidence="3 14" id="KW-0813">Transport</keyword>
<evidence type="ECO:0000256" key="1">
    <source>
        <dbReference type="ARBA" id="ARBA00004571"/>
    </source>
</evidence>
<evidence type="ECO:0000256" key="6">
    <source>
        <dbReference type="ARBA" id="ARBA00022692"/>
    </source>
</evidence>
<dbReference type="Proteomes" id="UP001596016">
    <property type="component" value="Unassembled WGS sequence"/>
</dbReference>
<dbReference type="EMBL" id="JBHSLL010000009">
    <property type="protein sequence ID" value="MFC5384730.1"/>
    <property type="molecule type" value="Genomic_DNA"/>
</dbReference>
<dbReference type="InterPro" id="IPR039426">
    <property type="entry name" value="TonB-dep_rcpt-like"/>
</dbReference>
<feature type="chain" id="PRO_5045771001" evidence="16">
    <location>
        <begin position="30"/>
        <end position="739"/>
    </location>
</feature>
<evidence type="ECO:0000256" key="12">
    <source>
        <dbReference type="ARBA" id="ARBA00023170"/>
    </source>
</evidence>
<comment type="subcellular location">
    <subcellularLocation>
        <location evidence="1 14">Cell outer membrane</location>
        <topology evidence="1 14">Multi-pass membrane protein</topology>
    </subcellularLocation>
</comment>
<dbReference type="NCBIfam" id="TIGR01783">
    <property type="entry name" value="TonB-siderophor"/>
    <property type="match status" value="1"/>
</dbReference>
<dbReference type="Gene3D" id="2.40.170.20">
    <property type="entry name" value="TonB-dependent receptor, beta-barrel domain"/>
    <property type="match status" value="1"/>
</dbReference>
<dbReference type="CDD" id="cd01347">
    <property type="entry name" value="ligand_gated_channel"/>
    <property type="match status" value="1"/>
</dbReference>
<evidence type="ECO:0000313" key="19">
    <source>
        <dbReference type="EMBL" id="MFC5384730.1"/>
    </source>
</evidence>
<evidence type="ECO:0000256" key="5">
    <source>
        <dbReference type="ARBA" id="ARBA00022496"/>
    </source>
</evidence>
<name>A0ABW0GT88_9HYPH</name>